<dbReference type="EMBL" id="JBIGIB010000006">
    <property type="protein sequence ID" value="MFG6468765.1"/>
    <property type="molecule type" value="Genomic_DNA"/>
</dbReference>
<keyword evidence="1" id="KW-0732">Signal</keyword>
<dbReference type="RefSeq" id="WP_394387024.1">
    <property type="nucleotide sequence ID" value="NZ_JBIGIB010000006.1"/>
</dbReference>
<comment type="caution">
    <text evidence="2">The sequence shown here is derived from an EMBL/GenBank/DDBJ whole genome shotgun (WGS) entry which is preliminary data.</text>
</comment>
<accession>A0ABW7H4E5</accession>
<evidence type="ECO:0000313" key="2">
    <source>
        <dbReference type="EMBL" id="MFG6468765.1"/>
    </source>
</evidence>
<organism evidence="2 3">
    <name type="scientific">Pelomonas baiyunensis</name>
    <dbReference type="NCBI Taxonomy" id="3299026"/>
    <lineage>
        <taxon>Bacteria</taxon>
        <taxon>Pseudomonadati</taxon>
        <taxon>Pseudomonadota</taxon>
        <taxon>Betaproteobacteria</taxon>
        <taxon>Burkholderiales</taxon>
        <taxon>Sphaerotilaceae</taxon>
        <taxon>Roseateles</taxon>
    </lineage>
</organism>
<proteinExistence type="predicted"/>
<reference evidence="2 3" key="1">
    <citation type="submission" date="2024-08" db="EMBL/GenBank/DDBJ databases">
        <authorList>
            <person name="Lu H."/>
        </authorList>
    </citation>
    <scope>NUCLEOTIDE SEQUENCE [LARGE SCALE GENOMIC DNA]</scope>
    <source>
        <strain evidence="2 3">BYS87W</strain>
    </source>
</reference>
<name>A0ABW7H4E5_9BURK</name>
<feature type="chain" id="PRO_5046127264" description="TonB C-terminal domain-containing protein" evidence="1">
    <location>
        <begin position="35"/>
        <end position="167"/>
    </location>
</feature>
<keyword evidence="3" id="KW-1185">Reference proteome</keyword>
<dbReference type="Proteomes" id="UP001606303">
    <property type="component" value="Unassembled WGS sequence"/>
</dbReference>
<evidence type="ECO:0000256" key="1">
    <source>
        <dbReference type="SAM" id="SignalP"/>
    </source>
</evidence>
<evidence type="ECO:0000313" key="3">
    <source>
        <dbReference type="Proteomes" id="UP001606303"/>
    </source>
</evidence>
<sequence length="167" mass="17760">MSQHNAFITRLASRFTAVAACTLPLALTALPAAADTVGLERVEISGKVYEGTARHDVRESCQAIDTQLQNALQTTWLRERQMGQVQVQLVLEGGQVSAVSARGISVPVARSVRRAVEGLQCTPLAAAKGPQVYHFHVDFTDPYSTPAPTMTAAAAASAGYRVALLNN</sequence>
<protein>
    <recommendedName>
        <fullName evidence="4">TonB C-terminal domain-containing protein</fullName>
    </recommendedName>
</protein>
<gene>
    <name evidence="2" type="ORF">ACG01O_19230</name>
</gene>
<feature type="signal peptide" evidence="1">
    <location>
        <begin position="1"/>
        <end position="34"/>
    </location>
</feature>
<evidence type="ECO:0008006" key="4">
    <source>
        <dbReference type="Google" id="ProtNLM"/>
    </source>
</evidence>